<reference evidence="1" key="1">
    <citation type="submission" date="2022-10" db="EMBL/GenBank/DDBJ databases">
        <title>Culturing micro-colonial fungi from biological soil crusts in the Mojave desert and describing Neophaeococcomyces mojavensis, and introducing the new genera and species Taxawa tesnikishii.</title>
        <authorList>
            <person name="Kurbessoian T."/>
            <person name="Stajich J.E."/>
        </authorList>
    </citation>
    <scope>NUCLEOTIDE SEQUENCE</scope>
    <source>
        <strain evidence="1">JES_112</strain>
    </source>
</reference>
<dbReference type="Proteomes" id="UP001172386">
    <property type="component" value="Unassembled WGS sequence"/>
</dbReference>
<gene>
    <name evidence="1" type="ORF">H2198_003594</name>
</gene>
<dbReference type="EMBL" id="JAPDRQ010000049">
    <property type="protein sequence ID" value="KAJ9658576.1"/>
    <property type="molecule type" value="Genomic_DNA"/>
</dbReference>
<sequence length="450" mass="51427">MPQAQIFQHTPLRNPDHEFRVVEIVEAQHDSDTQCNVLTIPLASVKHHYKALSYLWGPETPNYTIQLDGKPFTVRENLWRFLHQAQVRFCNEPIFIDAICIDQKNIHERNKQVQLMGKIYTHADLVLSWLGEGDEDVDAALPLIKDIAGMSTHNLKHFYDGYQRRERQAVWKSVYVLKDLRYWMRVWIVQEVLKPRLILLLYGKHEMHWKVLQTFFSRVHETDPCPAPLPEELFSSRIARFVQSRDVPIQNGHSLGTMWDVLMTYGTSLCSEKRDHVFALLSLGAGGDQLKVDYGISMPDLFMETLRLWGASNGVNVLILARQLVHRLLPHDLTINETASETFTLKLVEVNRSSGHDLCTEASVCNTRDFSITYTSAPGNQDGKAYTDVQIAGAHFTASARLIQLGEIKFSKLECTDKILQIGDTCMFLVARQDAGEWRVTGRLVVVVTK</sequence>
<evidence type="ECO:0000313" key="2">
    <source>
        <dbReference type="Proteomes" id="UP001172386"/>
    </source>
</evidence>
<keyword evidence="2" id="KW-1185">Reference proteome</keyword>
<protein>
    <submittedName>
        <fullName evidence="1">Uncharacterized protein</fullName>
    </submittedName>
</protein>
<proteinExistence type="predicted"/>
<name>A0ACC3AB21_9EURO</name>
<comment type="caution">
    <text evidence="1">The sequence shown here is derived from an EMBL/GenBank/DDBJ whole genome shotgun (WGS) entry which is preliminary data.</text>
</comment>
<accession>A0ACC3AB21</accession>
<evidence type="ECO:0000313" key="1">
    <source>
        <dbReference type="EMBL" id="KAJ9658576.1"/>
    </source>
</evidence>
<organism evidence="1 2">
    <name type="scientific">Neophaeococcomyces mojaviensis</name>
    <dbReference type="NCBI Taxonomy" id="3383035"/>
    <lineage>
        <taxon>Eukaryota</taxon>
        <taxon>Fungi</taxon>
        <taxon>Dikarya</taxon>
        <taxon>Ascomycota</taxon>
        <taxon>Pezizomycotina</taxon>
        <taxon>Eurotiomycetes</taxon>
        <taxon>Chaetothyriomycetidae</taxon>
        <taxon>Chaetothyriales</taxon>
        <taxon>Chaetothyriales incertae sedis</taxon>
        <taxon>Neophaeococcomyces</taxon>
    </lineage>
</organism>